<sequence length="854" mass="93245">MNLNDFVVLPNNKAKSVKLNARNLQELQMETVTLAQESEEMEEKLQQLKESMSKEKEERGHSGGFRWKSGQCVSLNSNAVTNTTKKDKENKLQKLSAGKLKIRVLKDEPLTAPPQPAPPPPPPPIGLRTTRKNRLRGTCCGQCEVKTAGLRCAECTEDYCVGCFAKFHQKGALKLHRMIPIQTDLQTHVSTLDVVSSFQKQINPGSHPGTFTSFNPSSKPNPNRTIKSNAITIQEAQSPEKGSKAGAKTMQFHPDPSQVLAVNQKTVELTEEGPKREDEMGFPASLLRGEYNEEESARSFQEALRQWRGENSDGAEEPRISVSAMATQADLAPNGGVEGRGRGGEEGRVPVRVEFTENNLTYMDRLLLKKHHRTPIETYQPSLAFGRDSNLCPNTKTEETASNLTVYIKADMISENNLWIVEKLLGDDTFSSDRDMDGDVVAEQRTASNRKVSSAPRVLSEGRTMVPQTALTSGVSSRINHSSPSLQSRAPARPTAAQKLHRSKPQTSQAEHSMKSSSSKSKPSACPTDQTPRTSKTSIKTPTSMSQKPNCFTNVHQSKPDCGSPRLLSSPLLLHSQTEIPKSPYAPVSFPPDVSPLSSARPLIPEEHLSPSPSFSLRSTFIVSPSGSTESALLPKVYQSTPFQKGSDSSLLPEQPQSPWLFPEPMSSLKLSQLPPSNLESSRQSHRSLCEPESLLLVNQLQLPLSPVSSSPNTPPKSLEPSPAVNSLSSLSLFKSPLDAYSRSSSTPTNEDAPLIMSSTPISGDHESDLSLSCIPSLPSHRLNVIQNPPLAGKTEEEEELSIDSGDEMSSDSLGLAPYEEDSSDEEALTDGHLTREEEPGIPAIPHQEDLQTD</sequence>
<reference evidence="1" key="1">
    <citation type="submission" date="2018-11" db="EMBL/GenBank/DDBJ databases">
        <title>The sequence and de novo assembly of Larimichthys crocea genome using PacBio and Hi-C technologies.</title>
        <authorList>
            <person name="Xu P."/>
            <person name="Chen B."/>
            <person name="Zhou Z."/>
            <person name="Ke Q."/>
            <person name="Wu Y."/>
            <person name="Bai H."/>
            <person name="Pu F."/>
        </authorList>
    </citation>
    <scope>NUCLEOTIDE SEQUENCE</scope>
    <source>
        <tissue evidence="1">Muscle</tissue>
    </source>
</reference>
<comment type="caution">
    <text evidence="1">The sequence shown here is derived from an EMBL/GenBank/DDBJ whole genome shotgun (WGS) entry which is preliminary data.</text>
</comment>
<organism evidence="1 2">
    <name type="scientific">Larimichthys crocea</name>
    <name type="common">Large yellow croaker</name>
    <name type="synonym">Pseudosciaena crocea</name>
    <dbReference type="NCBI Taxonomy" id="215358"/>
    <lineage>
        <taxon>Eukaryota</taxon>
        <taxon>Metazoa</taxon>
        <taxon>Chordata</taxon>
        <taxon>Craniata</taxon>
        <taxon>Vertebrata</taxon>
        <taxon>Euteleostomi</taxon>
        <taxon>Actinopterygii</taxon>
        <taxon>Neopterygii</taxon>
        <taxon>Teleostei</taxon>
        <taxon>Neoteleostei</taxon>
        <taxon>Acanthomorphata</taxon>
        <taxon>Eupercaria</taxon>
        <taxon>Sciaenidae</taxon>
        <taxon>Larimichthys</taxon>
    </lineage>
</organism>
<protein>
    <submittedName>
        <fullName evidence="1">Uncharacterized protein</fullName>
    </submittedName>
</protein>
<keyword evidence="2" id="KW-1185">Reference proteome</keyword>
<accession>A0ACD3QIT5</accession>
<dbReference type="EMBL" id="CM011691">
    <property type="protein sequence ID" value="TMS07176.1"/>
    <property type="molecule type" value="Genomic_DNA"/>
</dbReference>
<evidence type="ECO:0000313" key="2">
    <source>
        <dbReference type="Proteomes" id="UP000793456"/>
    </source>
</evidence>
<evidence type="ECO:0000313" key="1">
    <source>
        <dbReference type="EMBL" id="TMS07176.1"/>
    </source>
</evidence>
<gene>
    <name evidence="1" type="ORF">E3U43_011269</name>
</gene>
<name>A0ACD3QIT5_LARCR</name>
<proteinExistence type="predicted"/>
<dbReference type="Proteomes" id="UP000793456">
    <property type="component" value="Chromosome XVIII"/>
</dbReference>